<dbReference type="InterPro" id="IPR052020">
    <property type="entry name" value="Cyclic_di-GMP/3'3'-cGAMP_PDE"/>
</dbReference>
<organism evidence="2">
    <name type="scientific">hydrocarbon metagenome</name>
    <dbReference type="NCBI Taxonomy" id="938273"/>
    <lineage>
        <taxon>unclassified sequences</taxon>
        <taxon>metagenomes</taxon>
        <taxon>ecological metagenomes</taxon>
    </lineage>
</organism>
<reference evidence="2" key="1">
    <citation type="journal article" date="2015" name="Proc. Natl. Acad. Sci. U.S.A.">
        <title>Networks of energetic and metabolic interactions define dynamics in microbial communities.</title>
        <authorList>
            <person name="Embree M."/>
            <person name="Liu J.K."/>
            <person name="Al-Bassam M.M."/>
            <person name="Zengler K."/>
        </authorList>
    </citation>
    <scope>NUCLEOTIDE SEQUENCE</scope>
</reference>
<protein>
    <submittedName>
        <fullName evidence="2">Response regulator</fullName>
    </submittedName>
</protein>
<accession>A0A0W8G9H8</accession>
<proteinExistence type="predicted"/>
<dbReference type="PROSITE" id="PS51832">
    <property type="entry name" value="HD_GYP"/>
    <property type="match status" value="1"/>
</dbReference>
<dbReference type="PANTHER" id="PTHR45228">
    <property type="entry name" value="CYCLIC DI-GMP PHOSPHODIESTERASE TM_0186-RELATED"/>
    <property type="match status" value="1"/>
</dbReference>
<dbReference type="Pfam" id="PF13487">
    <property type="entry name" value="HD_5"/>
    <property type="match status" value="1"/>
</dbReference>
<evidence type="ECO:0000313" key="2">
    <source>
        <dbReference type="EMBL" id="KUG29797.1"/>
    </source>
</evidence>
<dbReference type="InterPro" id="IPR037522">
    <property type="entry name" value="HD_GYP_dom"/>
</dbReference>
<comment type="caution">
    <text evidence="2">The sequence shown here is derived from an EMBL/GenBank/DDBJ whole genome shotgun (WGS) entry which is preliminary data.</text>
</comment>
<sequence>MPGQPGSENTEGLRPLAGRAIPLAARIVGLADVYDALVSRRVYKPAWPDDQARAHIARESGGHFDPEVVRAFFSLGGVVRAIRERFPDP</sequence>
<name>A0A0W8G9H8_9ZZZZ</name>
<feature type="domain" description="HD-GYP" evidence="1">
    <location>
        <begin position="1"/>
        <end position="88"/>
    </location>
</feature>
<dbReference type="EMBL" id="LNQE01000034">
    <property type="protein sequence ID" value="KUG29797.1"/>
    <property type="molecule type" value="Genomic_DNA"/>
</dbReference>
<dbReference type="AlphaFoldDB" id="A0A0W8G9H8"/>
<gene>
    <name evidence="2" type="ORF">ASZ90_000313</name>
</gene>
<dbReference type="Gene3D" id="1.10.3210.10">
    <property type="entry name" value="Hypothetical protein af1432"/>
    <property type="match status" value="1"/>
</dbReference>
<dbReference type="SUPFAM" id="SSF109604">
    <property type="entry name" value="HD-domain/PDEase-like"/>
    <property type="match status" value="1"/>
</dbReference>
<dbReference type="PANTHER" id="PTHR45228:SF1">
    <property type="entry name" value="CYCLIC DI-GMP PHOSPHODIESTERASE TM_0186"/>
    <property type="match status" value="1"/>
</dbReference>
<evidence type="ECO:0000259" key="1">
    <source>
        <dbReference type="PROSITE" id="PS51832"/>
    </source>
</evidence>